<feature type="coiled-coil region" evidence="6">
    <location>
        <begin position="636"/>
        <end position="667"/>
    </location>
</feature>
<protein>
    <recommendedName>
        <fullName evidence="2">histidine kinase</fullName>
        <ecNumber evidence="2">2.7.13.3</ecNumber>
    </recommendedName>
</protein>
<evidence type="ECO:0000256" key="6">
    <source>
        <dbReference type="SAM" id="Coils"/>
    </source>
</evidence>
<dbReference type="InterPro" id="IPR036890">
    <property type="entry name" value="HATPase_C_sf"/>
</dbReference>
<dbReference type="PANTHER" id="PTHR43304">
    <property type="entry name" value="PHYTOCHROME-LIKE PROTEIN CPH1"/>
    <property type="match status" value="1"/>
</dbReference>
<dbReference type="PROSITE" id="PS50113">
    <property type="entry name" value="PAC"/>
    <property type="match status" value="2"/>
</dbReference>
<dbReference type="GO" id="GO:0000155">
    <property type="term" value="F:phosphorelay sensor kinase activity"/>
    <property type="evidence" value="ECO:0007669"/>
    <property type="project" value="InterPro"/>
</dbReference>
<dbReference type="InterPro" id="IPR000700">
    <property type="entry name" value="PAS-assoc_C"/>
</dbReference>
<dbReference type="Pfam" id="PF13426">
    <property type="entry name" value="PAS_9"/>
    <property type="match status" value="1"/>
</dbReference>
<dbReference type="SMART" id="SM00086">
    <property type="entry name" value="PAC"/>
    <property type="match status" value="3"/>
</dbReference>
<feature type="domain" description="PAC" evidence="8">
    <location>
        <begin position="83"/>
        <end position="135"/>
    </location>
</feature>
<dbReference type="NCBIfam" id="TIGR00229">
    <property type="entry name" value="sensory_box"/>
    <property type="match status" value="1"/>
</dbReference>
<name>A0A327W233_9BACT</name>
<evidence type="ECO:0000256" key="5">
    <source>
        <dbReference type="ARBA" id="ARBA00022777"/>
    </source>
</evidence>
<dbReference type="SMART" id="SM00387">
    <property type="entry name" value="HATPase_c"/>
    <property type="match status" value="1"/>
</dbReference>
<dbReference type="PROSITE" id="PS50109">
    <property type="entry name" value="HIS_KIN"/>
    <property type="match status" value="1"/>
</dbReference>
<dbReference type="Pfam" id="PF08448">
    <property type="entry name" value="PAS_4"/>
    <property type="match status" value="1"/>
</dbReference>
<dbReference type="CDD" id="cd00130">
    <property type="entry name" value="PAS"/>
    <property type="match status" value="2"/>
</dbReference>
<keyword evidence="3" id="KW-0597">Phosphoprotein</keyword>
<evidence type="ECO:0000256" key="1">
    <source>
        <dbReference type="ARBA" id="ARBA00000085"/>
    </source>
</evidence>
<comment type="caution">
    <text evidence="9">The sequence shown here is derived from an EMBL/GenBank/DDBJ whole genome shotgun (WGS) entry which is preliminary data.</text>
</comment>
<dbReference type="PANTHER" id="PTHR43304:SF1">
    <property type="entry name" value="PAC DOMAIN-CONTAINING PROTEIN"/>
    <property type="match status" value="1"/>
</dbReference>
<evidence type="ECO:0000256" key="4">
    <source>
        <dbReference type="ARBA" id="ARBA00022679"/>
    </source>
</evidence>
<proteinExistence type="predicted"/>
<keyword evidence="5" id="KW-0418">Kinase</keyword>
<dbReference type="PRINTS" id="PR00344">
    <property type="entry name" value="BCTRLSENSOR"/>
</dbReference>
<dbReference type="Gene3D" id="3.30.450.20">
    <property type="entry name" value="PAS domain"/>
    <property type="match status" value="5"/>
</dbReference>
<evidence type="ECO:0000313" key="9">
    <source>
        <dbReference type="EMBL" id="RAJ82094.1"/>
    </source>
</evidence>
<comment type="catalytic activity">
    <reaction evidence="1">
        <text>ATP + protein L-histidine = ADP + protein N-phospho-L-histidine.</text>
        <dbReference type="EC" id="2.7.13.3"/>
    </reaction>
</comment>
<dbReference type="Gene3D" id="1.10.287.130">
    <property type="match status" value="1"/>
</dbReference>
<dbReference type="OrthoDB" id="5522855at2"/>
<dbReference type="SUPFAM" id="SSF47384">
    <property type="entry name" value="Homodimeric domain of signal transducing histidine kinase"/>
    <property type="match status" value="1"/>
</dbReference>
<dbReference type="SUPFAM" id="SSF55874">
    <property type="entry name" value="ATPase domain of HSP90 chaperone/DNA topoisomerase II/histidine kinase"/>
    <property type="match status" value="1"/>
</dbReference>
<evidence type="ECO:0000259" key="7">
    <source>
        <dbReference type="PROSITE" id="PS50109"/>
    </source>
</evidence>
<dbReference type="InterPro" id="IPR052162">
    <property type="entry name" value="Sensor_kinase/Photoreceptor"/>
</dbReference>
<gene>
    <name evidence="9" type="ORF">CLV59_104319</name>
</gene>
<dbReference type="InterPro" id="IPR035965">
    <property type="entry name" value="PAS-like_dom_sf"/>
</dbReference>
<dbReference type="SMART" id="SM00091">
    <property type="entry name" value="PAS"/>
    <property type="match status" value="3"/>
</dbReference>
<keyword evidence="10" id="KW-1185">Reference proteome</keyword>
<feature type="domain" description="Histidine kinase" evidence="7">
    <location>
        <begin position="670"/>
        <end position="882"/>
    </location>
</feature>
<dbReference type="AlphaFoldDB" id="A0A327W233"/>
<dbReference type="SUPFAM" id="SSF55785">
    <property type="entry name" value="PYP-like sensor domain (PAS domain)"/>
    <property type="match status" value="5"/>
</dbReference>
<dbReference type="RefSeq" id="WP_111592639.1">
    <property type="nucleotide sequence ID" value="NZ_QLMA01000004.1"/>
</dbReference>
<evidence type="ECO:0000256" key="2">
    <source>
        <dbReference type="ARBA" id="ARBA00012438"/>
    </source>
</evidence>
<accession>A0A327W233</accession>
<evidence type="ECO:0000256" key="3">
    <source>
        <dbReference type="ARBA" id="ARBA00022553"/>
    </source>
</evidence>
<dbReference type="InterPro" id="IPR001610">
    <property type="entry name" value="PAC"/>
</dbReference>
<evidence type="ECO:0000313" key="10">
    <source>
        <dbReference type="Proteomes" id="UP000249819"/>
    </source>
</evidence>
<organism evidence="9 10">
    <name type="scientific">Chitinophaga dinghuensis</name>
    <dbReference type="NCBI Taxonomy" id="1539050"/>
    <lineage>
        <taxon>Bacteria</taxon>
        <taxon>Pseudomonadati</taxon>
        <taxon>Bacteroidota</taxon>
        <taxon>Chitinophagia</taxon>
        <taxon>Chitinophagales</taxon>
        <taxon>Chitinophagaceae</taxon>
        <taxon>Chitinophaga</taxon>
    </lineage>
</organism>
<reference evidence="9 10" key="1">
    <citation type="submission" date="2018-06" db="EMBL/GenBank/DDBJ databases">
        <title>Genomic Encyclopedia of Archaeal and Bacterial Type Strains, Phase II (KMG-II): from individual species to whole genera.</title>
        <authorList>
            <person name="Goeker M."/>
        </authorList>
    </citation>
    <scope>NUCLEOTIDE SEQUENCE [LARGE SCALE GENOMIC DNA]</scope>
    <source>
        <strain evidence="9 10">DSM 29821</strain>
    </source>
</reference>
<dbReference type="EMBL" id="QLMA01000004">
    <property type="protein sequence ID" value="RAJ82094.1"/>
    <property type="molecule type" value="Genomic_DNA"/>
</dbReference>
<dbReference type="Gene3D" id="3.30.565.10">
    <property type="entry name" value="Histidine kinase-like ATPase, C-terminal domain"/>
    <property type="match status" value="1"/>
</dbReference>
<keyword evidence="6" id="KW-0175">Coiled coil</keyword>
<dbReference type="InterPro" id="IPR036097">
    <property type="entry name" value="HisK_dim/P_sf"/>
</dbReference>
<keyword evidence="4" id="KW-0808">Transferase</keyword>
<feature type="domain" description="PAC" evidence="8">
    <location>
        <begin position="212"/>
        <end position="270"/>
    </location>
</feature>
<dbReference type="EC" id="2.7.13.3" evidence="2"/>
<dbReference type="InterPro" id="IPR004358">
    <property type="entry name" value="Sig_transdc_His_kin-like_C"/>
</dbReference>
<dbReference type="Pfam" id="PF02518">
    <property type="entry name" value="HATPase_c"/>
    <property type="match status" value="1"/>
</dbReference>
<dbReference type="InterPro" id="IPR005467">
    <property type="entry name" value="His_kinase_dom"/>
</dbReference>
<evidence type="ECO:0000259" key="8">
    <source>
        <dbReference type="PROSITE" id="PS50113"/>
    </source>
</evidence>
<sequence>MNIAMLDQHYRHLQHLEAAINACSLSVSVNADGTIASVNSLMLIALQLPASAIEGQHFETILLPANREQWDNICLKIKEGLAVREQIGFLINGIRPLWIEAGFSPVMAENGAMEQFLIIGLDITERKQSELRIQEDEKYFRQILENLPIGLQQFSTEGLSMEMNSRQREIWGQDHPFLRNPDYNWLQDPLYRINGLSKLFEDVREGRDTLKREVLLNYSEKNYDGITRIYPVYFEATIFPVVDKLSNMTNIFLILDDITEKKLAEISLQKSERLLDNIIENLPIGYIQFDNFGFIRRINQTQRNFFNSPHPAARRQFNVMNDEFANLFELDDLFQQALHENRALRVEKKVDFTKDERWTSIGREVFLDLTVFPVVNPVDKELIVVALVNDITDKKTQELENIKNQEFLLQTGQIGKIGGWELEVTTGNIRWSDQACRIHGCSAQVAISLEDVLSFYTIESKLLLSHHIDLCIRTGKPFDVQLTIALQDSTTRRIRYIGQSDAVSDQPQRLYGVVQDITEQSAIREALSRNTELMRLFFDTMDMGYVAMEPDGQLNFLNQKAEKMIGRKALTGSNIFEVFPKLSGTVFYARLQECIRHNTSQSFGIYFPLQDKWYDFLLTPMQDGGISVFIRDITESRKMQKELRKANEQLSNLNKNLLNQNKQLEDFAHITSHNLRAPIANLKALMQMHNEAASYQERELYLGMLHEVIKKIDETLNDLVEVIQIRKDVNVEKEKLFFADRLQKVKDILLVDIETSHIRITADFEKAPSLEYSKVYLDSILQNFITNAIRYRSPERTPAVHLQTWLENDNIFMTVEDNGVGIDMERFGNKLFGFRKTFHKNKDAKGIGLFITKTQVEAMGGSIKAESKPGQGTKFIITFRPE</sequence>
<dbReference type="InterPro" id="IPR000014">
    <property type="entry name" value="PAS"/>
</dbReference>
<dbReference type="InterPro" id="IPR003594">
    <property type="entry name" value="HATPase_dom"/>
</dbReference>
<dbReference type="Proteomes" id="UP000249819">
    <property type="component" value="Unassembled WGS sequence"/>
</dbReference>
<dbReference type="InterPro" id="IPR013656">
    <property type="entry name" value="PAS_4"/>
</dbReference>